<dbReference type="CDD" id="cd19769">
    <property type="entry name" value="Bbox2_TRIM16-like"/>
    <property type="match status" value="1"/>
</dbReference>
<dbReference type="InterPro" id="IPR001870">
    <property type="entry name" value="B30.2/SPRY"/>
</dbReference>
<dbReference type="InterPro" id="IPR001841">
    <property type="entry name" value="Znf_RING"/>
</dbReference>
<dbReference type="Proteomes" id="UP001497482">
    <property type="component" value="Chromosome 17"/>
</dbReference>
<dbReference type="InterPro" id="IPR013320">
    <property type="entry name" value="ConA-like_dom_sf"/>
</dbReference>
<dbReference type="PROSITE" id="PS50089">
    <property type="entry name" value="ZF_RING_2"/>
    <property type="match status" value="1"/>
</dbReference>
<evidence type="ECO:0000259" key="9">
    <source>
        <dbReference type="PROSITE" id="PS50188"/>
    </source>
</evidence>
<dbReference type="GO" id="GO:0005737">
    <property type="term" value="C:cytoplasm"/>
    <property type="evidence" value="ECO:0007669"/>
    <property type="project" value="UniProtKB-ARBA"/>
</dbReference>
<dbReference type="PROSITE" id="PS50119">
    <property type="entry name" value="ZF_BBOX"/>
    <property type="match status" value="1"/>
</dbReference>
<dbReference type="InterPro" id="IPR043136">
    <property type="entry name" value="B30.2/SPRY_sf"/>
</dbReference>
<keyword evidence="3 6" id="KW-0863">Zinc-finger</keyword>
<dbReference type="InterPro" id="IPR017907">
    <property type="entry name" value="Znf_RING_CS"/>
</dbReference>
<keyword evidence="2" id="KW-0479">Metal-binding</keyword>
<evidence type="ECO:0000256" key="4">
    <source>
        <dbReference type="ARBA" id="ARBA00022833"/>
    </source>
</evidence>
<evidence type="ECO:0000313" key="10">
    <source>
        <dbReference type="EMBL" id="CAL1585493.1"/>
    </source>
</evidence>
<evidence type="ECO:0000256" key="3">
    <source>
        <dbReference type="ARBA" id="ARBA00022771"/>
    </source>
</evidence>
<dbReference type="InterPro" id="IPR051051">
    <property type="entry name" value="E3_ubiq-ligase_TRIM/RNF"/>
</dbReference>
<dbReference type="Pfam" id="PF25600">
    <property type="entry name" value="TRIM_CC"/>
    <property type="match status" value="1"/>
</dbReference>
<accession>A0AAV2K6C0</accession>
<evidence type="ECO:0000259" key="7">
    <source>
        <dbReference type="PROSITE" id="PS50089"/>
    </source>
</evidence>
<dbReference type="Pfam" id="PF00622">
    <property type="entry name" value="SPRY"/>
    <property type="match status" value="1"/>
</dbReference>
<dbReference type="Gene3D" id="4.10.830.40">
    <property type="match status" value="1"/>
</dbReference>
<dbReference type="Gene3D" id="2.60.120.920">
    <property type="match status" value="1"/>
</dbReference>
<dbReference type="GO" id="GO:0045087">
    <property type="term" value="P:innate immune response"/>
    <property type="evidence" value="ECO:0007669"/>
    <property type="project" value="UniProtKB-KW"/>
</dbReference>
<name>A0AAV2K6C0_KNICA</name>
<dbReference type="SUPFAM" id="SSF57845">
    <property type="entry name" value="B-box zinc-binding domain"/>
    <property type="match status" value="1"/>
</dbReference>
<dbReference type="Pfam" id="PF13445">
    <property type="entry name" value="zf-RING_UBOX"/>
    <property type="match status" value="1"/>
</dbReference>
<proteinExistence type="predicted"/>
<dbReference type="SMART" id="SM00589">
    <property type="entry name" value="PRY"/>
    <property type="match status" value="1"/>
</dbReference>
<protein>
    <submittedName>
        <fullName evidence="10">Uncharacterized protein</fullName>
    </submittedName>
</protein>
<feature type="domain" description="B box-type" evidence="8">
    <location>
        <begin position="157"/>
        <end position="197"/>
    </location>
</feature>
<feature type="domain" description="RING-type" evidence="7">
    <location>
        <begin position="15"/>
        <end position="54"/>
    </location>
</feature>
<sequence>MAAVNSSLGEDQFLCSICLEVSTDPVTALCGHSFCSICIKKHWDNSDHCRCPVCMQDFSPRPLMKVNIVLSKMLSYFRRKPQDEDTEIEALPTDPGVDRDPSTAPGEVDCDLCPEPRLRALKSCLLCLLSYCESHLQPHLTNPRLKRHHLIHPLPNLEEHICPEHQRPLDLFCRDHSHFMCMQCSYTDDTKHDTVLLKEQGEEQQATLKKQIKDVRSADSFKQSIVEKHQEVEVEASRLIRHLQIEICKLEERGAEMEQLWSSGDHLAFVQTFTTVKPAPGLLDWSEKTVRIPSYKGTGTQAVSELRSQLNTGMETFFKGELEELQEFAVEVSLDPDRAHPDLVLSEDLKQVCRGQTQNVPNHTFHLCFLGEQKFSSGKFYFEVQVKGKTEWRVGVAKESVDIEYFESRSVQNGYWTLYMFNDHYYETSDVPPVALSLQSCPEKVGVFVDYDEGLVSFYDVDEKSLIYSFTDCCFDDNILPLLHPRSDDTVPLVLTPVGSSTA</sequence>
<dbReference type="InterPro" id="IPR058030">
    <property type="entry name" value="TRIM8/14/16/25/29/45/65_CC"/>
</dbReference>
<dbReference type="SMART" id="SM00184">
    <property type="entry name" value="RING"/>
    <property type="match status" value="1"/>
</dbReference>
<dbReference type="PANTHER" id="PTHR25465">
    <property type="entry name" value="B-BOX DOMAIN CONTAINING"/>
    <property type="match status" value="1"/>
</dbReference>
<dbReference type="InterPro" id="IPR003879">
    <property type="entry name" value="Butyrophylin_SPRY"/>
</dbReference>
<dbReference type="GO" id="GO:0008270">
    <property type="term" value="F:zinc ion binding"/>
    <property type="evidence" value="ECO:0007669"/>
    <property type="project" value="UniProtKB-KW"/>
</dbReference>
<dbReference type="Gene3D" id="3.30.160.60">
    <property type="entry name" value="Classic Zinc Finger"/>
    <property type="match status" value="1"/>
</dbReference>
<dbReference type="SMART" id="SM00449">
    <property type="entry name" value="SPRY"/>
    <property type="match status" value="1"/>
</dbReference>
<dbReference type="FunFam" id="2.60.120.920:FF:000004">
    <property type="entry name" value="Butyrophilin subfamily 1 member A1"/>
    <property type="match status" value="1"/>
</dbReference>
<evidence type="ECO:0000256" key="6">
    <source>
        <dbReference type="PROSITE-ProRule" id="PRU00024"/>
    </source>
</evidence>
<dbReference type="InterPro" id="IPR027370">
    <property type="entry name" value="Znf-RING_euk"/>
</dbReference>
<dbReference type="CDD" id="cd13733">
    <property type="entry name" value="SPRY_PRY_C-I_1"/>
    <property type="match status" value="1"/>
</dbReference>
<evidence type="ECO:0000256" key="1">
    <source>
        <dbReference type="ARBA" id="ARBA00022588"/>
    </source>
</evidence>
<dbReference type="InterPro" id="IPR006574">
    <property type="entry name" value="PRY"/>
</dbReference>
<evidence type="ECO:0000259" key="8">
    <source>
        <dbReference type="PROSITE" id="PS50119"/>
    </source>
</evidence>
<gene>
    <name evidence="10" type="ORF">KC01_LOCUS15713</name>
</gene>
<dbReference type="EMBL" id="OZ035839">
    <property type="protein sequence ID" value="CAL1585493.1"/>
    <property type="molecule type" value="Genomic_DNA"/>
</dbReference>
<dbReference type="PROSITE" id="PS50188">
    <property type="entry name" value="B302_SPRY"/>
    <property type="match status" value="1"/>
</dbReference>
<dbReference type="Gene3D" id="3.30.40.10">
    <property type="entry name" value="Zinc/RING finger domain, C3HC4 (zinc finger)"/>
    <property type="match status" value="1"/>
</dbReference>
<dbReference type="PROSITE" id="PS00518">
    <property type="entry name" value="ZF_RING_1"/>
    <property type="match status" value="1"/>
</dbReference>
<dbReference type="PRINTS" id="PR01407">
    <property type="entry name" value="BUTYPHLNCDUF"/>
</dbReference>
<keyword evidence="5" id="KW-0391">Immunity</keyword>
<dbReference type="PANTHER" id="PTHR25465:SF32">
    <property type="entry name" value="BLOODTHIRSTY-RELATED GENE FAMILY, MEMBER 16 ISOFORM X1-RELATED"/>
    <property type="match status" value="1"/>
</dbReference>
<keyword evidence="4" id="KW-0862">Zinc</keyword>
<dbReference type="SUPFAM" id="SSF49899">
    <property type="entry name" value="Concanavalin A-like lectins/glucanases"/>
    <property type="match status" value="1"/>
</dbReference>
<dbReference type="Pfam" id="PF13765">
    <property type="entry name" value="PRY"/>
    <property type="match status" value="1"/>
</dbReference>
<evidence type="ECO:0000313" key="11">
    <source>
        <dbReference type="Proteomes" id="UP001497482"/>
    </source>
</evidence>
<dbReference type="InterPro" id="IPR013083">
    <property type="entry name" value="Znf_RING/FYVE/PHD"/>
</dbReference>
<dbReference type="InterPro" id="IPR000315">
    <property type="entry name" value="Znf_B-box"/>
</dbReference>
<dbReference type="InterPro" id="IPR003877">
    <property type="entry name" value="SPRY_dom"/>
</dbReference>
<organism evidence="10 11">
    <name type="scientific">Knipowitschia caucasica</name>
    <name type="common">Caucasian dwarf goby</name>
    <name type="synonym">Pomatoschistus caucasicus</name>
    <dbReference type="NCBI Taxonomy" id="637954"/>
    <lineage>
        <taxon>Eukaryota</taxon>
        <taxon>Metazoa</taxon>
        <taxon>Chordata</taxon>
        <taxon>Craniata</taxon>
        <taxon>Vertebrata</taxon>
        <taxon>Euteleostomi</taxon>
        <taxon>Actinopterygii</taxon>
        <taxon>Neopterygii</taxon>
        <taxon>Teleostei</taxon>
        <taxon>Neoteleostei</taxon>
        <taxon>Acanthomorphata</taxon>
        <taxon>Gobiaria</taxon>
        <taxon>Gobiiformes</taxon>
        <taxon>Gobioidei</taxon>
        <taxon>Gobiidae</taxon>
        <taxon>Gobiinae</taxon>
        <taxon>Knipowitschia</taxon>
    </lineage>
</organism>
<evidence type="ECO:0000256" key="5">
    <source>
        <dbReference type="ARBA" id="ARBA00022859"/>
    </source>
</evidence>
<keyword evidence="1" id="KW-0399">Innate immunity</keyword>
<reference evidence="10 11" key="1">
    <citation type="submission" date="2024-04" db="EMBL/GenBank/DDBJ databases">
        <authorList>
            <person name="Waldvogel A.-M."/>
            <person name="Schoenle A."/>
        </authorList>
    </citation>
    <scope>NUCLEOTIDE SEQUENCE [LARGE SCALE GENOMIC DNA]</scope>
</reference>
<feature type="domain" description="B30.2/SPRY" evidence="9">
    <location>
        <begin position="312"/>
        <end position="500"/>
    </location>
</feature>
<evidence type="ECO:0000256" key="2">
    <source>
        <dbReference type="ARBA" id="ARBA00022723"/>
    </source>
</evidence>
<dbReference type="SUPFAM" id="SSF57850">
    <property type="entry name" value="RING/U-box"/>
    <property type="match status" value="1"/>
</dbReference>
<keyword evidence="11" id="KW-1185">Reference proteome</keyword>
<dbReference type="AlphaFoldDB" id="A0AAV2K6C0"/>